<feature type="compositionally biased region" description="Polar residues" evidence="1">
    <location>
        <begin position="110"/>
        <end position="124"/>
    </location>
</feature>
<name>A0ABQ9HT71_9NEOP</name>
<evidence type="ECO:0000313" key="2">
    <source>
        <dbReference type="EMBL" id="KAJ8887289.1"/>
    </source>
</evidence>
<dbReference type="Proteomes" id="UP001159363">
    <property type="component" value="Chromosome X"/>
</dbReference>
<sequence length="142" mass="17151">MMFGRKPRSMQTFSTTHNRKEQGTDRTRLKARQIKQQTYYNKWKRYSKPLRGSKEYNFKEKIWLTDDKERKPEQYRRVTTGEEFKGWDHQSWGFRHVQKQAELQKQKLEMSNQASVGPTETALVTRSGRLCSRPQNLRDYET</sequence>
<dbReference type="EMBL" id="JARBHB010000004">
    <property type="protein sequence ID" value="KAJ8887289.1"/>
    <property type="molecule type" value="Genomic_DNA"/>
</dbReference>
<comment type="caution">
    <text evidence="2">The sequence shown here is derived from an EMBL/GenBank/DDBJ whole genome shotgun (WGS) entry which is preliminary data.</text>
</comment>
<gene>
    <name evidence="2" type="ORF">PR048_013504</name>
</gene>
<keyword evidence="3" id="KW-1185">Reference proteome</keyword>
<feature type="compositionally biased region" description="Basic and acidic residues" evidence="1">
    <location>
        <begin position="18"/>
        <end position="28"/>
    </location>
</feature>
<accession>A0ABQ9HT71</accession>
<organism evidence="2 3">
    <name type="scientific">Dryococelus australis</name>
    <dbReference type="NCBI Taxonomy" id="614101"/>
    <lineage>
        <taxon>Eukaryota</taxon>
        <taxon>Metazoa</taxon>
        <taxon>Ecdysozoa</taxon>
        <taxon>Arthropoda</taxon>
        <taxon>Hexapoda</taxon>
        <taxon>Insecta</taxon>
        <taxon>Pterygota</taxon>
        <taxon>Neoptera</taxon>
        <taxon>Polyneoptera</taxon>
        <taxon>Phasmatodea</taxon>
        <taxon>Verophasmatodea</taxon>
        <taxon>Anareolatae</taxon>
        <taxon>Phasmatidae</taxon>
        <taxon>Eurycanthinae</taxon>
        <taxon>Dryococelus</taxon>
    </lineage>
</organism>
<feature type="region of interest" description="Disordered" evidence="1">
    <location>
        <begin position="109"/>
        <end position="128"/>
    </location>
</feature>
<proteinExistence type="predicted"/>
<evidence type="ECO:0000256" key="1">
    <source>
        <dbReference type="SAM" id="MobiDB-lite"/>
    </source>
</evidence>
<protein>
    <submittedName>
        <fullName evidence="2">Uncharacterized protein</fullName>
    </submittedName>
</protein>
<reference evidence="2 3" key="1">
    <citation type="submission" date="2023-02" db="EMBL/GenBank/DDBJ databases">
        <title>LHISI_Scaffold_Assembly.</title>
        <authorList>
            <person name="Stuart O.P."/>
            <person name="Cleave R."/>
            <person name="Magrath M.J.L."/>
            <person name="Mikheyev A.S."/>
        </authorList>
    </citation>
    <scope>NUCLEOTIDE SEQUENCE [LARGE SCALE GENOMIC DNA]</scope>
    <source>
        <strain evidence="2">Daus_M_001</strain>
        <tissue evidence="2">Leg muscle</tissue>
    </source>
</reference>
<feature type="region of interest" description="Disordered" evidence="1">
    <location>
        <begin position="1"/>
        <end position="28"/>
    </location>
</feature>
<evidence type="ECO:0000313" key="3">
    <source>
        <dbReference type="Proteomes" id="UP001159363"/>
    </source>
</evidence>